<evidence type="ECO:0000313" key="5">
    <source>
        <dbReference type="Proteomes" id="UP000298433"/>
    </source>
</evidence>
<dbReference type="PIRSF" id="PIRSF026631">
    <property type="entry name" value="UCP026631"/>
    <property type="match status" value="1"/>
</dbReference>
<feature type="domain" description="YdbS-like PH" evidence="3">
    <location>
        <begin position="436"/>
        <end position="507"/>
    </location>
</feature>
<dbReference type="PANTHER" id="PTHR34473">
    <property type="entry name" value="UPF0699 TRANSMEMBRANE PROTEIN YDBS"/>
    <property type="match status" value="1"/>
</dbReference>
<feature type="region of interest" description="Disordered" evidence="1">
    <location>
        <begin position="523"/>
        <end position="563"/>
    </location>
</feature>
<dbReference type="Proteomes" id="UP000298433">
    <property type="component" value="Unassembled WGS sequence"/>
</dbReference>
<evidence type="ECO:0000256" key="1">
    <source>
        <dbReference type="SAM" id="MobiDB-lite"/>
    </source>
</evidence>
<sequence length="563" mass="60395">MTTLADGEWHRLHPASPLLRGGIFIVAVLGFIIANLRERLIDVFFGVPRYGGDPIDAILERGAVGWALLVVAVVLLLILAVFYLSWRMHTFRVTGEVVEVRSGMLFRSNRRARLDRIQGVNIVRPFIPRLIGAAKLEVSVAGQDANVQLAYLGSAPADQLRRDILRLASGLRQQAVAVADAALAPTLGLAPEAVRSPGTATTPGIAASPGTAMSPGTAAVPFTVADRARDFFAPELDPDAAPPESVVRIPPGRLIGSVVFSGFTVFVVLAGIALLISVTAGGSDWLLVAFIPTLIASVSFYFTRVTKSLRYSIAGTPDGVRVGFGLLTTSNETLPPGRIHAIGVSQPLLWRPFGWWQVRINTAGHSTTKGAAGEANTTTLPVGTLADVARVLELILPGFDSGEQQALIERGLRSKGGDDGFTNAPRRAAWLHPFSWRRTGYTVSDGIALLRRGVISRELMLIPLARLQSVTISQGPVTRMLRLASARLHTVAGPVSAYLGVVDVAEAPIFFDRIASGAISSAQADTSHHWNQPGWNQPDRNQPNRNQPNRNQPNRNQPNGVTE</sequence>
<keyword evidence="2" id="KW-1133">Transmembrane helix</keyword>
<gene>
    <name evidence="4" type="ORF">E3T23_02025</name>
</gene>
<dbReference type="PANTHER" id="PTHR34473:SF2">
    <property type="entry name" value="UPF0699 TRANSMEMBRANE PROTEIN YDBT"/>
    <property type="match status" value="1"/>
</dbReference>
<evidence type="ECO:0000256" key="2">
    <source>
        <dbReference type="SAM" id="Phobius"/>
    </source>
</evidence>
<name>A0A4R8XV58_9MICO</name>
<feature type="transmembrane region" description="Helical" evidence="2">
    <location>
        <begin position="18"/>
        <end position="36"/>
    </location>
</feature>
<keyword evidence="2" id="KW-0812">Transmembrane</keyword>
<dbReference type="RefSeq" id="WP_134368747.1">
    <property type="nucleotide sequence ID" value="NZ_SOGN01000014.1"/>
</dbReference>
<organism evidence="4 5">
    <name type="scientific">Cryobacterium cheniae</name>
    <dbReference type="NCBI Taxonomy" id="1259262"/>
    <lineage>
        <taxon>Bacteria</taxon>
        <taxon>Bacillati</taxon>
        <taxon>Actinomycetota</taxon>
        <taxon>Actinomycetes</taxon>
        <taxon>Micrococcales</taxon>
        <taxon>Microbacteriaceae</taxon>
        <taxon>Cryobacterium</taxon>
    </lineage>
</organism>
<feature type="transmembrane region" description="Helical" evidence="2">
    <location>
        <begin position="254"/>
        <end position="279"/>
    </location>
</feature>
<feature type="transmembrane region" description="Helical" evidence="2">
    <location>
        <begin position="63"/>
        <end position="84"/>
    </location>
</feature>
<evidence type="ECO:0000313" key="4">
    <source>
        <dbReference type="EMBL" id="TFC83463.1"/>
    </source>
</evidence>
<feature type="transmembrane region" description="Helical" evidence="2">
    <location>
        <begin position="285"/>
        <end position="303"/>
    </location>
</feature>
<dbReference type="InterPro" id="IPR005182">
    <property type="entry name" value="YdbS-like_PH"/>
</dbReference>
<comment type="caution">
    <text evidence="4">The sequence shown here is derived from an EMBL/GenBank/DDBJ whole genome shotgun (WGS) entry which is preliminary data.</text>
</comment>
<dbReference type="AlphaFoldDB" id="A0A4R8XV58"/>
<dbReference type="Pfam" id="PF03703">
    <property type="entry name" value="bPH_2"/>
    <property type="match status" value="3"/>
</dbReference>
<accession>A0A4R8XV58</accession>
<keyword evidence="2" id="KW-0472">Membrane</keyword>
<feature type="compositionally biased region" description="Low complexity" evidence="1">
    <location>
        <begin position="536"/>
        <end position="563"/>
    </location>
</feature>
<dbReference type="OrthoDB" id="3190163at2"/>
<evidence type="ECO:0000259" key="3">
    <source>
        <dbReference type="Pfam" id="PF03703"/>
    </source>
</evidence>
<feature type="domain" description="YdbS-like PH" evidence="3">
    <location>
        <begin position="310"/>
        <end position="391"/>
    </location>
</feature>
<feature type="compositionally biased region" description="Polar residues" evidence="1">
    <location>
        <begin position="523"/>
        <end position="535"/>
    </location>
</feature>
<proteinExistence type="predicted"/>
<protein>
    <recommendedName>
        <fullName evidence="3">YdbS-like PH domain-containing protein</fullName>
    </recommendedName>
</protein>
<keyword evidence="5" id="KW-1185">Reference proteome</keyword>
<dbReference type="EMBL" id="SOGN01000014">
    <property type="protein sequence ID" value="TFC83463.1"/>
    <property type="molecule type" value="Genomic_DNA"/>
</dbReference>
<dbReference type="InterPro" id="IPR014529">
    <property type="entry name" value="UCP026631"/>
</dbReference>
<feature type="domain" description="YdbS-like PH" evidence="3">
    <location>
        <begin position="86"/>
        <end position="162"/>
    </location>
</feature>
<reference evidence="4 5" key="1">
    <citation type="submission" date="2019-03" db="EMBL/GenBank/DDBJ databases">
        <title>Genomics of glacier-inhabiting Cryobacterium strains.</title>
        <authorList>
            <person name="Liu Q."/>
            <person name="Xin Y.-H."/>
        </authorList>
    </citation>
    <scope>NUCLEOTIDE SEQUENCE [LARGE SCALE GENOMIC DNA]</scope>
    <source>
        <strain evidence="4 5">TMT2-48-2</strain>
    </source>
</reference>